<reference evidence="1 2" key="1">
    <citation type="submission" date="2019-09" db="EMBL/GenBank/DDBJ databases">
        <title>Draft genome sequences of 48 bacterial type strains from the CCUG.</title>
        <authorList>
            <person name="Tunovic T."/>
            <person name="Pineiro-Iglesias B."/>
            <person name="Unosson C."/>
            <person name="Inganas E."/>
            <person name="Ohlen M."/>
            <person name="Cardew S."/>
            <person name="Jensie-Markopoulos S."/>
            <person name="Salva-Serra F."/>
            <person name="Jaen-Luchoro D."/>
            <person name="Karlsson R."/>
            <person name="Svensson-Stadler L."/>
            <person name="Chun J."/>
            <person name="Moore E."/>
        </authorList>
    </citation>
    <scope>NUCLEOTIDE SEQUENCE [LARGE SCALE GENOMIC DNA]</scope>
    <source>
        <strain evidence="1 2">CCUG 30977</strain>
    </source>
</reference>
<dbReference type="OrthoDB" id="8881374at2"/>
<dbReference type="Proteomes" id="UP000430120">
    <property type="component" value="Unassembled WGS sequence"/>
</dbReference>
<accession>A0A643FH11</accession>
<organism evidence="1 2">
    <name type="scientific">Ideonella dechloratans</name>
    <dbReference type="NCBI Taxonomy" id="36863"/>
    <lineage>
        <taxon>Bacteria</taxon>
        <taxon>Pseudomonadati</taxon>
        <taxon>Pseudomonadota</taxon>
        <taxon>Betaproteobacteria</taxon>
        <taxon>Burkholderiales</taxon>
        <taxon>Sphaerotilaceae</taxon>
        <taxon>Ideonella</taxon>
    </lineage>
</organism>
<name>A0A643FH11_IDEDE</name>
<sequence>MRIIGEASAGDLARMARERSAFLHANPDCNHAAIAADVLQSLRQMLEAAGPITPDEAAALDEVAALLAQAPPGELAKAWAQARQRAQTAGAGLVQGLGQGLSQGGQAVARTAGQVAQRLPGVLKDIESTGQQVRERLGRTLKR</sequence>
<keyword evidence="2" id="KW-1185">Reference proteome</keyword>
<proteinExistence type="predicted"/>
<dbReference type="EMBL" id="VZPB01000010">
    <property type="protein sequence ID" value="KAB0583804.1"/>
    <property type="molecule type" value="Genomic_DNA"/>
</dbReference>
<dbReference type="AlphaFoldDB" id="A0A643FH11"/>
<evidence type="ECO:0000313" key="2">
    <source>
        <dbReference type="Proteomes" id="UP000430120"/>
    </source>
</evidence>
<dbReference type="RefSeq" id="WP_151123270.1">
    <property type="nucleotide sequence ID" value="NZ_CP088082.1"/>
</dbReference>
<gene>
    <name evidence="1" type="ORF">F7Q92_05935</name>
</gene>
<comment type="caution">
    <text evidence="1">The sequence shown here is derived from an EMBL/GenBank/DDBJ whole genome shotgun (WGS) entry which is preliminary data.</text>
</comment>
<evidence type="ECO:0000313" key="1">
    <source>
        <dbReference type="EMBL" id="KAB0583804.1"/>
    </source>
</evidence>
<protein>
    <submittedName>
        <fullName evidence="1">Uncharacterized protein</fullName>
    </submittedName>
</protein>